<comment type="function">
    <text evidence="1">ATP-dependent DNA helicase and primase essential for viral DNA replication and recombination. The helicase moves 5' -&gt; 3' on the lagging strand template, unwinding the DNA duplex ahead of the leading strand polymerase at the replication fork and generating ssDNA for both leading and lagging strand synthesis. ATP or dTTP hydrolysis propels each helicase domain to translocate sequentially along DNA. Mediates strand transfer when a joint molecule is available and participates in recombinational DNA repair through its role in strand exchange. Primase activity synthesizes short RNA primers at the sequence 5'-GTC-3' on the lagging strand that the polymerase elongates using dNTPs and providing the primase is still present.</text>
</comment>
<dbReference type="Gene3D" id="2.20.25.10">
    <property type="match status" value="1"/>
</dbReference>
<dbReference type="Gene3D" id="3.40.1360.10">
    <property type="match status" value="1"/>
</dbReference>
<dbReference type="PROSITE" id="PS51199">
    <property type="entry name" value="SF4_HELICASE"/>
    <property type="match status" value="1"/>
</dbReference>
<protein>
    <recommendedName>
        <fullName evidence="1">DNA helicase/primase</fullName>
        <ecNumber evidence="1">2.7.7.-</ecNumber>
        <ecNumber evidence="1">3.6.4.12</ecNumber>
    </recommendedName>
</protein>
<dbReference type="InterPro" id="IPR027417">
    <property type="entry name" value="P-loop_NTPase"/>
</dbReference>
<name>A0A6J5N2M7_9CAUD</name>
<dbReference type="Pfam" id="PF08273">
    <property type="entry name" value="Zn_Ribbon_Prim"/>
    <property type="match status" value="1"/>
</dbReference>
<keyword evidence="1" id="KW-0511">Multifunctional enzyme</keyword>
<dbReference type="InterPro" id="IPR034154">
    <property type="entry name" value="TOPRIM_DnaG/twinkle"/>
</dbReference>
<feature type="binding site" evidence="1">
    <location>
        <position position="35"/>
    </location>
    <ligand>
        <name>Zn(2+)</name>
        <dbReference type="ChEBI" id="CHEBI:29105"/>
    </ligand>
</feature>
<feature type="binding site" evidence="1">
    <location>
        <position position="16"/>
    </location>
    <ligand>
        <name>Zn(2+)</name>
        <dbReference type="ChEBI" id="CHEBI:29105"/>
    </ligand>
</feature>
<dbReference type="SMART" id="SM00493">
    <property type="entry name" value="TOPRIM"/>
    <property type="match status" value="1"/>
</dbReference>
<keyword evidence="1" id="KW-0235">DNA replication</keyword>
<dbReference type="PANTHER" id="PTHR12873">
    <property type="entry name" value="T7-LIKE MITOCHONDRIAL DNA HELICASE"/>
    <property type="match status" value="1"/>
</dbReference>
<dbReference type="Pfam" id="PF21268">
    <property type="entry name" value="Helic-prim_T7_N"/>
    <property type="match status" value="1"/>
</dbReference>
<dbReference type="InterPro" id="IPR013237">
    <property type="entry name" value="Phage_T7_Gp4_N"/>
</dbReference>
<feature type="binding site" evidence="1">
    <location>
        <position position="147"/>
    </location>
    <ligand>
        <name>Mg(2+)</name>
        <dbReference type="ChEBI" id="CHEBI:18420"/>
        <label>1</label>
        <note>catalytic</note>
    </ligand>
</feature>
<comment type="cofactor">
    <cofactor evidence="1">
        <name>Mg(2+)</name>
        <dbReference type="ChEBI" id="CHEBI:18420"/>
    </cofactor>
    <text evidence="1">Binds 2 Mg(2+), one of which is catalytic.</text>
</comment>
<keyword evidence="1" id="KW-0863">Zinc-finger</keyword>
<keyword evidence="1" id="KW-1194">Viral DNA replication</keyword>
<dbReference type="GO" id="GO:0006269">
    <property type="term" value="P:DNA replication, synthesis of primer"/>
    <property type="evidence" value="ECO:0007669"/>
    <property type="project" value="UniProtKB-KW"/>
</dbReference>
<dbReference type="GO" id="GO:0039693">
    <property type="term" value="P:viral DNA genome replication"/>
    <property type="evidence" value="ECO:0007669"/>
    <property type="project" value="UniProtKB-UniRule"/>
</dbReference>
<organism evidence="4">
    <name type="scientific">uncultured Caudovirales phage</name>
    <dbReference type="NCBI Taxonomy" id="2100421"/>
    <lineage>
        <taxon>Viruses</taxon>
        <taxon>Duplodnaviria</taxon>
        <taxon>Heunggongvirae</taxon>
        <taxon>Uroviricota</taxon>
        <taxon>Caudoviricetes</taxon>
        <taxon>Peduoviridae</taxon>
        <taxon>Maltschvirus</taxon>
        <taxon>Maltschvirus maltsch</taxon>
    </lineage>
</organism>
<evidence type="ECO:0000259" key="2">
    <source>
        <dbReference type="PROSITE" id="PS50880"/>
    </source>
</evidence>
<dbReference type="GO" id="GO:0005524">
    <property type="term" value="F:ATP binding"/>
    <property type="evidence" value="ECO:0007669"/>
    <property type="project" value="UniProtKB-UniRule"/>
</dbReference>
<dbReference type="SUPFAM" id="SSF52540">
    <property type="entry name" value="P-loop containing nucleoside triphosphate hydrolases"/>
    <property type="match status" value="1"/>
</dbReference>
<dbReference type="GO" id="GO:0016787">
    <property type="term" value="F:hydrolase activity"/>
    <property type="evidence" value="ECO:0007669"/>
    <property type="project" value="UniProtKB-KW"/>
</dbReference>
<gene>
    <name evidence="4" type="ORF">UFOVP562_36</name>
</gene>
<feature type="binding site" evidence="1">
    <location>
        <begin position="298"/>
        <end position="305"/>
    </location>
    <ligand>
        <name>ATP</name>
        <dbReference type="ChEBI" id="CHEBI:30616"/>
    </ligand>
</feature>
<dbReference type="EC" id="2.7.7.-" evidence="1"/>
<sequence>MHNGGEDSSFVRHIPCDVCGSSDANSLYTDNHTFCFKCQTHKKGDVTCAEMTTDRNRSGSLIQGHYQDLIKRGIREETCRKFQYQVGEYKGRVVQIAPYYDATGALIAQKIRTASKDFPVLGDTKGQASCLFGSQLWNSGKKIIVTEGEIDCLTVSQVQGNKWPVVSVPNGASGAKKSIAKNLEYLNKFEEVIFMFDMDEPGKEAAAECVQLFEPGKAKIASLPFKDANECLQKGQPEAIVAAMWNAKVYRPDGILAGEDLWAEVSSNEVIPSVAYPWEGLNKITHGARKGELVTMTAGSGVGKSAIVREIAHHLIKSGETVGMIMLEENPKRTALGLMGIELNKPLHLSREGVDEVDIKRAFDGTVGSGKVFLYNHFGSSDIENLVSRVRFLARGCGCGWIVLDHLSIVVSGLGDGDERRLIDNAMTSLRTLVEETGVGMFLVSHLKRPSDGKGHEEGAKTSLSQLRGSAAIGQLSDMVIGLERNQQGEDPNVTTLRILKNRFSGETGEAGYLLYDRGTGRLSETTGDFKDETQSEF</sequence>
<evidence type="ECO:0000259" key="3">
    <source>
        <dbReference type="PROSITE" id="PS51199"/>
    </source>
</evidence>
<comment type="subunit">
    <text evidence="1">Homohexamer. Assembles as a hexamer onto linear or circular ssDNA in the presence of ATP or dTTP. Interacts (via C-terminus) with the viral DNA polymerase that is bound to DNA; this interaction is essential to initiate leading-strand DNA synthesis. The priming complex consists of 2 DNA polymerases and 1 helicase-primase hexamer that assemble on the DNA template. Interacts with the single-stranded DNA-binding protein. Part of the replicase complex that includes the DNA polymerase, the primase/helicase and the single-stranded DNA binding protein.</text>
</comment>
<keyword evidence="1" id="KW-0479">Metal-binding</keyword>
<feature type="zinc finger region" description="C4-like; zinc ribbon fold" evidence="1">
    <location>
        <begin position="16"/>
        <end position="38"/>
    </location>
</feature>
<reference evidence="4" key="1">
    <citation type="submission" date="2020-04" db="EMBL/GenBank/DDBJ databases">
        <authorList>
            <person name="Chiriac C."/>
            <person name="Salcher M."/>
            <person name="Ghai R."/>
            <person name="Kavagutti S V."/>
        </authorList>
    </citation>
    <scope>NUCLEOTIDE SEQUENCE</scope>
</reference>
<keyword evidence="1" id="KW-0547">Nucleotide-binding</keyword>
<accession>A0A6J5N2M7</accession>
<feature type="binding site" evidence="1">
    <location>
        <position position="227"/>
    </location>
    <ligand>
        <name>Mg(2+)</name>
        <dbReference type="ChEBI" id="CHEBI:18420"/>
        <label>2</label>
    </ligand>
</feature>
<dbReference type="InterPro" id="IPR048774">
    <property type="entry name" value="Helic-prim_T7_N"/>
</dbReference>
<keyword evidence="1" id="KW-0862">Zinc</keyword>
<dbReference type="EMBL" id="LR796537">
    <property type="protein sequence ID" value="CAB4150149.1"/>
    <property type="molecule type" value="Genomic_DNA"/>
</dbReference>
<dbReference type="EC" id="3.6.4.12" evidence="1"/>
<dbReference type="SUPFAM" id="SSF57783">
    <property type="entry name" value="Zinc beta-ribbon"/>
    <property type="match status" value="1"/>
</dbReference>
<keyword evidence="1" id="KW-0460">Magnesium</keyword>
<dbReference type="Gene3D" id="3.40.50.300">
    <property type="entry name" value="P-loop containing nucleotide triphosphate hydrolases"/>
    <property type="match status" value="1"/>
</dbReference>
<dbReference type="InterPro" id="IPR027032">
    <property type="entry name" value="Twinkle-like"/>
</dbReference>
<comment type="similarity">
    <text evidence="1">Belongs to the Teseptimavirus DNA helicase/primase family.</text>
</comment>
<dbReference type="GO" id="GO:0008270">
    <property type="term" value="F:zinc ion binding"/>
    <property type="evidence" value="ECO:0007669"/>
    <property type="project" value="UniProtKB-UniRule"/>
</dbReference>
<keyword evidence="1 4" id="KW-0347">Helicase</keyword>
<feature type="site" description="dTTP/dATP binding" evidence="1">
    <location>
        <position position="503"/>
    </location>
</feature>
<evidence type="ECO:0000313" key="4">
    <source>
        <dbReference type="EMBL" id="CAB4150149.1"/>
    </source>
</evidence>
<dbReference type="SUPFAM" id="SSF56731">
    <property type="entry name" value="DNA primase core"/>
    <property type="match status" value="1"/>
</dbReference>
<dbReference type="GO" id="GO:0003697">
    <property type="term" value="F:single-stranded DNA binding"/>
    <property type="evidence" value="ECO:0007669"/>
    <property type="project" value="InterPro"/>
</dbReference>
<dbReference type="Gene3D" id="2.20.25.180">
    <property type="match status" value="1"/>
</dbReference>
<feature type="site" description="dTTP/dATP binding" evidence="1">
    <location>
        <position position="516"/>
    </location>
</feature>
<feature type="binding site" evidence="1">
    <location>
        <position position="19"/>
    </location>
    <ligand>
        <name>Zn(2+)</name>
        <dbReference type="ChEBI" id="CHEBI:29105"/>
    </ligand>
</feature>
<keyword evidence="1" id="KW-0639">Primosome</keyword>
<comment type="catalytic activity">
    <reaction evidence="1">
        <text>ATP + H2O = ADP + phosphate + H(+)</text>
        <dbReference type="Rhea" id="RHEA:13065"/>
        <dbReference type="ChEBI" id="CHEBI:15377"/>
        <dbReference type="ChEBI" id="CHEBI:15378"/>
        <dbReference type="ChEBI" id="CHEBI:30616"/>
        <dbReference type="ChEBI" id="CHEBI:43474"/>
        <dbReference type="ChEBI" id="CHEBI:456216"/>
        <dbReference type="EC" id="3.6.4.12"/>
    </reaction>
</comment>
<feature type="binding site" evidence="1">
    <location>
        <position position="197"/>
    </location>
    <ligand>
        <name>Mg(2+)</name>
        <dbReference type="ChEBI" id="CHEBI:18420"/>
        <label>1</label>
        <note>catalytic</note>
    </ligand>
</feature>
<dbReference type="Pfam" id="PF13155">
    <property type="entry name" value="Toprim_2"/>
    <property type="match status" value="1"/>
</dbReference>
<dbReference type="GO" id="GO:0043139">
    <property type="term" value="F:5'-3' DNA helicase activity"/>
    <property type="evidence" value="ECO:0007669"/>
    <property type="project" value="InterPro"/>
</dbReference>
<feature type="binding site" evidence="1">
    <location>
        <position position="38"/>
    </location>
    <ligand>
        <name>Zn(2+)</name>
        <dbReference type="ChEBI" id="CHEBI:29105"/>
    </ligand>
</feature>
<feature type="site" description="dTTP/dATP binding" evidence="1">
    <location>
        <position position="446"/>
    </location>
</feature>
<keyword evidence="1" id="KW-0067">ATP-binding</keyword>
<dbReference type="PROSITE" id="PS50880">
    <property type="entry name" value="TOPRIM"/>
    <property type="match status" value="1"/>
</dbReference>
<dbReference type="CDD" id="cd19483">
    <property type="entry name" value="RecA-like_Gp4D_helicase"/>
    <property type="match status" value="1"/>
</dbReference>
<dbReference type="GO" id="GO:0003899">
    <property type="term" value="F:DNA-directed RNA polymerase activity"/>
    <property type="evidence" value="ECO:0007669"/>
    <property type="project" value="UniProtKB-UniRule"/>
</dbReference>
<comment type="caution">
    <text evidence="1">Lacks conserved residue(s) required for the propagation of feature annotation.</text>
</comment>
<dbReference type="InterPro" id="IPR046394">
    <property type="entry name" value="Helic_Prim_T7"/>
</dbReference>
<evidence type="ECO:0000256" key="1">
    <source>
        <dbReference type="HAMAP-Rule" id="MF_04154"/>
    </source>
</evidence>
<dbReference type="Pfam" id="PF03796">
    <property type="entry name" value="DnaB_C"/>
    <property type="match status" value="1"/>
</dbReference>
<dbReference type="HAMAP" id="MF_04154">
    <property type="entry name" value="Helic_Prim_T7"/>
    <property type="match status" value="1"/>
</dbReference>
<comment type="domain">
    <text evidence="1">The N-terminus zinc finger domain is essential for delivering the primed DNA template to the DNA polymerase. The central core domain contains the primase activity. The C-terminus region is responsible for the helicase activity and binds 1 Mg(2+)-dTTP.</text>
</comment>
<feature type="site" description="dTTP/dATP binding" evidence="1">
    <location>
        <position position="485"/>
    </location>
</feature>
<feature type="domain" description="SF4 helicase" evidence="3">
    <location>
        <begin position="267"/>
        <end position="529"/>
    </location>
</feature>
<keyword evidence="1" id="KW-0548">Nucleotidyltransferase</keyword>
<dbReference type="InterPro" id="IPR006171">
    <property type="entry name" value="TOPRIM_dom"/>
</dbReference>
<dbReference type="CDD" id="cd01029">
    <property type="entry name" value="TOPRIM_primases"/>
    <property type="match status" value="1"/>
</dbReference>
<keyword evidence="1" id="KW-0378">Hydrolase</keyword>
<dbReference type="PANTHER" id="PTHR12873:SF0">
    <property type="entry name" value="TWINKLE MTDNA HELICASE"/>
    <property type="match status" value="1"/>
</dbReference>
<proteinExistence type="inferred from homology"/>
<feature type="domain" description="Toprim" evidence="2">
    <location>
        <begin position="141"/>
        <end position="228"/>
    </location>
</feature>
<keyword evidence="1" id="KW-0808">Transferase</keyword>
<dbReference type="InterPro" id="IPR007694">
    <property type="entry name" value="DNA_helicase_DnaB-like_C"/>
</dbReference>
<dbReference type="SMART" id="SM00778">
    <property type="entry name" value="Prim_Zn_Ribbon"/>
    <property type="match status" value="1"/>
</dbReference>